<evidence type="ECO:0000256" key="1">
    <source>
        <dbReference type="ARBA" id="ARBA00004141"/>
    </source>
</evidence>
<comment type="similarity">
    <text evidence="2 6">Belongs to the drug/metabolite transporter (DMT) superfamily. Plant drug/metabolite exporter (P-DME) (TC 2.A.7.4) family.</text>
</comment>
<protein>
    <recommendedName>
        <fullName evidence="6">WAT1-related protein</fullName>
    </recommendedName>
</protein>
<dbReference type="Pfam" id="PF00892">
    <property type="entry name" value="EamA"/>
    <property type="match status" value="1"/>
</dbReference>
<comment type="caution">
    <text evidence="8">The sequence shown here is derived from an EMBL/GenBank/DDBJ whole genome shotgun (WGS) entry which is preliminary data.</text>
</comment>
<feature type="transmembrane region" description="Helical" evidence="6">
    <location>
        <begin position="118"/>
        <end position="137"/>
    </location>
</feature>
<proteinExistence type="inferred from homology"/>
<feature type="transmembrane region" description="Helical" evidence="6">
    <location>
        <begin position="232"/>
        <end position="256"/>
    </location>
</feature>
<evidence type="ECO:0000313" key="9">
    <source>
        <dbReference type="Proteomes" id="UP000836841"/>
    </source>
</evidence>
<evidence type="ECO:0000259" key="7">
    <source>
        <dbReference type="Pfam" id="PF00892"/>
    </source>
</evidence>
<evidence type="ECO:0000256" key="4">
    <source>
        <dbReference type="ARBA" id="ARBA00022989"/>
    </source>
</evidence>
<dbReference type="EMBL" id="CAJVSB020000142">
    <property type="protein sequence ID" value="CAH2041894.1"/>
    <property type="molecule type" value="Genomic_DNA"/>
</dbReference>
<keyword evidence="9" id="KW-1185">Reference proteome</keyword>
<dbReference type="InterPro" id="IPR000620">
    <property type="entry name" value="EamA_dom"/>
</dbReference>
<dbReference type="PANTHER" id="PTHR31218">
    <property type="entry name" value="WAT1-RELATED PROTEIN"/>
    <property type="match status" value="1"/>
</dbReference>
<evidence type="ECO:0000313" key="8">
    <source>
        <dbReference type="EMBL" id="CAH2041894.1"/>
    </source>
</evidence>
<dbReference type="AlphaFoldDB" id="A0AAU9RI11"/>
<dbReference type="GO" id="GO:0016020">
    <property type="term" value="C:membrane"/>
    <property type="evidence" value="ECO:0007669"/>
    <property type="project" value="UniProtKB-SubCell"/>
</dbReference>
<feature type="transmembrane region" description="Helical" evidence="6">
    <location>
        <begin position="47"/>
        <end position="64"/>
    </location>
</feature>
<comment type="subcellular location">
    <subcellularLocation>
        <location evidence="1 6">Membrane</location>
        <topology evidence="1 6">Multi-pass membrane protein</topology>
    </subcellularLocation>
</comment>
<evidence type="ECO:0000256" key="5">
    <source>
        <dbReference type="ARBA" id="ARBA00023136"/>
    </source>
</evidence>
<gene>
    <name evidence="8" type="ORF">TAV2_LOCUS4595</name>
</gene>
<name>A0AAU9RI11_THLAR</name>
<sequence>MNYSGGVQTIKLQLSLVTVLIFSLQGKNRVQHEESFGYLKITETSKAYLCVLFVQSTYAGLAMLTKTALTKGMSPYAFVVYRQVFATLALAPFALFLERITLPLNMMERISIKKWHGVAKVLGTIVCLSGAMVVVFVKGPSVYPEVSQSKTSQYFIERGDKMQWIKGCFIMLLAMTLASLWITMQGPMVRAYPAKLRLAALQCFFTCIQSVVWAIAMDRKPSSWKLHWDLCLLSVAYCLLAMELQGVVANGVAYWLRIWVIEKKGPVFVSSFVPLTIVITTTLSVILWKEVLHWGSVGGVVLLVGGLYGVLWGKHREAKTKAIENKSKENKMETIPECDTGKTTSDIEAAANSFAETRRSPE</sequence>
<organism evidence="8 9">
    <name type="scientific">Thlaspi arvense</name>
    <name type="common">Field penny-cress</name>
    <dbReference type="NCBI Taxonomy" id="13288"/>
    <lineage>
        <taxon>Eukaryota</taxon>
        <taxon>Viridiplantae</taxon>
        <taxon>Streptophyta</taxon>
        <taxon>Embryophyta</taxon>
        <taxon>Tracheophyta</taxon>
        <taxon>Spermatophyta</taxon>
        <taxon>Magnoliopsida</taxon>
        <taxon>eudicotyledons</taxon>
        <taxon>Gunneridae</taxon>
        <taxon>Pentapetalae</taxon>
        <taxon>rosids</taxon>
        <taxon>malvids</taxon>
        <taxon>Brassicales</taxon>
        <taxon>Brassicaceae</taxon>
        <taxon>Thlaspideae</taxon>
        <taxon>Thlaspi</taxon>
    </lineage>
</organism>
<evidence type="ECO:0000256" key="3">
    <source>
        <dbReference type="ARBA" id="ARBA00022692"/>
    </source>
</evidence>
<dbReference type="InterPro" id="IPR037185">
    <property type="entry name" value="EmrE-like"/>
</dbReference>
<keyword evidence="3 6" id="KW-0812">Transmembrane</keyword>
<feature type="transmembrane region" description="Helical" evidence="6">
    <location>
        <begin position="76"/>
        <end position="97"/>
    </location>
</feature>
<dbReference type="GO" id="GO:0022857">
    <property type="term" value="F:transmembrane transporter activity"/>
    <property type="evidence" value="ECO:0007669"/>
    <property type="project" value="InterPro"/>
</dbReference>
<dbReference type="InterPro" id="IPR030184">
    <property type="entry name" value="WAT1-related"/>
</dbReference>
<feature type="transmembrane region" description="Helical" evidence="6">
    <location>
        <begin position="164"/>
        <end position="184"/>
    </location>
</feature>
<dbReference type="Proteomes" id="UP000836841">
    <property type="component" value="Unassembled WGS sequence"/>
</dbReference>
<evidence type="ECO:0000256" key="6">
    <source>
        <dbReference type="RuleBase" id="RU363077"/>
    </source>
</evidence>
<keyword evidence="5 6" id="KW-0472">Membrane</keyword>
<keyword evidence="4 6" id="KW-1133">Transmembrane helix</keyword>
<feature type="transmembrane region" description="Helical" evidence="6">
    <location>
        <begin position="268"/>
        <end position="288"/>
    </location>
</feature>
<reference evidence="8 9" key="1">
    <citation type="submission" date="2022-03" db="EMBL/GenBank/DDBJ databases">
        <authorList>
            <person name="Nunn A."/>
            <person name="Chopra R."/>
            <person name="Nunn A."/>
            <person name="Contreras Garrido A."/>
        </authorList>
    </citation>
    <scope>NUCLEOTIDE SEQUENCE [LARGE SCALE GENOMIC DNA]</scope>
</reference>
<accession>A0AAU9RI11</accession>
<feature type="transmembrane region" description="Helical" evidence="6">
    <location>
        <begin position="196"/>
        <end position="216"/>
    </location>
</feature>
<feature type="transmembrane region" description="Helical" evidence="6">
    <location>
        <begin position="294"/>
        <end position="313"/>
    </location>
</feature>
<dbReference type="SUPFAM" id="SSF103481">
    <property type="entry name" value="Multidrug resistance efflux transporter EmrE"/>
    <property type="match status" value="1"/>
</dbReference>
<feature type="domain" description="EamA" evidence="7">
    <location>
        <begin position="166"/>
        <end position="311"/>
    </location>
</feature>
<evidence type="ECO:0000256" key="2">
    <source>
        <dbReference type="ARBA" id="ARBA00007635"/>
    </source>
</evidence>